<feature type="transmembrane region" description="Helical" evidence="1">
    <location>
        <begin position="111"/>
        <end position="130"/>
    </location>
</feature>
<reference evidence="2" key="2">
    <citation type="submission" date="2021-04" db="EMBL/GenBank/DDBJ databases">
        <authorList>
            <person name="Podell S."/>
        </authorList>
    </citation>
    <scope>NUCLEOTIDE SEQUENCE</scope>
    <source>
        <strain evidence="2">Hildebrandi</strain>
    </source>
</reference>
<dbReference type="Proteomes" id="UP000693970">
    <property type="component" value="Unassembled WGS sequence"/>
</dbReference>
<comment type="caution">
    <text evidence="2">The sequence shown here is derived from an EMBL/GenBank/DDBJ whole genome shotgun (WGS) entry which is preliminary data.</text>
</comment>
<keyword evidence="1" id="KW-1133">Transmembrane helix</keyword>
<dbReference type="GO" id="GO:0016779">
    <property type="term" value="F:nucleotidyltransferase activity"/>
    <property type="evidence" value="ECO:0007669"/>
    <property type="project" value="UniProtKB-KW"/>
</dbReference>
<keyword evidence="2" id="KW-0548">Nucleotidyltransferase</keyword>
<dbReference type="GO" id="GO:0004143">
    <property type="term" value="F:ATP-dependent diacylglycerol kinase activity"/>
    <property type="evidence" value="ECO:0007669"/>
    <property type="project" value="InterPro"/>
</dbReference>
<sequence length="242" mass="27330">MSFLEDIPGPFRQNLMASIAMVLYYKMALELSCWIRLRWKRSIVSRNVLQLFFSSTVIFWPYFDTSDWSWKFAILLPLVVFSRLVYKGAFLRDPTDLEVQNWSLSSSPSELLLGPVFLAAVFLWLTLYQFMTEESAIVAAVSFGDALAPLIGSRWGRHLYSVPFSKFKTMEGSVVGVFLGTIAASYFYMFMMGMTLLPLRIILAYAGIAAVAEGTAPGNCDNFVICVVLHFSIPRIQQLLPP</sequence>
<reference evidence="2" key="1">
    <citation type="journal article" date="2021" name="Sci. Rep.">
        <title>Diploid genomic architecture of Nitzschia inconspicua, an elite biomass production diatom.</title>
        <authorList>
            <person name="Oliver A."/>
            <person name="Podell S."/>
            <person name="Pinowska A."/>
            <person name="Traller J.C."/>
            <person name="Smith S.R."/>
            <person name="McClure R."/>
            <person name="Beliaev A."/>
            <person name="Bohutskyi P."/>
            <person name="Hill E.A."/>
            <person name="Rabines A."/>
            <person name="Zheng H."/>
            <person name="Allen L.Z."/>
            <person name="Kuo A."/>
            <person name="Grigoriev I.V."/>
            <person name="Allen A.E."/>
            <person name="Hazlebeck D."/>
            <person name="Allen E.E."/>
        </authorList>
    </citation>
    <scope>NUCLEOTIDE SEQUENCE</scope>
    <source>
        <strain evidence="2">Hildebrandi</strain>
    </source>
</reference>
<dbReference type="PANTHER" id="PTHR31303:SF1">
    <property type="entry name" value="CTP-DEPENDENT DIACYLGLYCEROL KINASE 1"/>
    <property type="match status" value="1"/>
</dbReference>
<evidence type="ECO:0000256" key="1">
    <source>
        <dbReference type="SAM" id="Phobius"/>
    </source>
</evidence>
<keyword evidence="2" id="KW-0808">Transferase</keyword>
<dbReference type="OrthoDB" id="5673at2759"/>
<feature type="transmembrane region" description="Helical" evidence="1">
    <location>
        <begin position="174"/>
        <end position="197"/>
    </location>
</feature>
<gene>
    <name evidence="2" type="ORF">IV203_008024</name>
</gene>
<keyword evidence="1" id="KW-0472">Membrane</keyword>
<feature type="transmembrane region" description="Helical" evidence="1">
    <location>
        <begin position="15"/>
        <end position="35"/>
    </location>
</feature>
<keyword evidence="1" id="KW-0812">Transmembrane</keyword>
<proteinExistence type="predicted"/>
<dbReference type="AlphaFoldDB" id="A0A9K3KZF1"/>
<accession>A0A9K3KZF1</accession>
<name>A0A9K3KZF1_9STRA</name>
<protein>
    <submittedName>
        <fullName evidence="2">Cytidylyltransferase family protein</fullName>
    </submittedName>
</protein>
<evidence type="ECO:0000313" key="3">
    <source>
        <dbReference type="Proteomes" id="UP000693970"/>
    </source>
</evidence>
<keyword evidence="3" id="KW-1185">Reference proteome</keyword>
<dbReference type="Pfam" id="PF01148">
    <property type="entry name" value="CTP_transf_1"/>
    <property type="match status" value="1"/>
</dbReference>
<evidence type="ECO:0000313" key="2">
    <source>
        <dbReference type="EMBL" id="KAG7351976.1"/>
    </source>
</evidence>
<organism evidence="2 3">
    <name type="scientific">Nitzschia inconspicua</name>
    <dbReference type="NCBI Taxonomy" id="303405"/>
    <lineage>
        <taxon>Eukaryota</taxon>
        <taxon>Sar</taxon>
        <taxon>Stramenopiles</taxon>
        <taxon>Ochrophyta</taxon>
        <taxon>Bacillariophyta</taxon>
        <taxon>Bacillariophyceae</taxon>
        <taxon>Bacillariophycidae</taxon>
        <taxon>Bacillariales</taxon>
        <taxon>Bacillariaceae</taxon>
        <taxon>Nitzschia</taxon>
    </lineage>
</organism>
<dbReference type="EMBL" id="JAGRRH010000017">
    <property type="protein sequence ID" value="KAG7351976.1"/>
    <property type="molecule type" value="Genomic_DNA"/>
</dbReference>
<dbReference type="InterPro" id="IPR037997">
    <property type="entry name" value="Dgk1-like"/>
</dbReference>
<feature type="transmembrane region" description="Helical" evidence="1">
    <location>
        <begin position="47"/>
        <end position="63"/>
    </location>
</feature>
<dbReference type="PANTHER" id="PTHR31303">
    <property type="entry name" value="CTP-DEPENDENT DIACYLGLYCEROL KINASE 1"/>
    <property type="match status" value="1"/>
</dbReference>